<keyword evidence="3" id="KW-1185">Reference proteome</keyword>
<dbReference type="Proteomes" id="UP000294562">
    <property type="component" value="Unassembled WGS sequence"/>
</dbReference>
<accession>A0A4R6B4L8</accession>
<feature type="signal peptide" evidence="1">
    <location>
        <begin position="1"/>
        <end position="23"/>
    </location>
</feature>
<reference evidence="2 3" key="1">
    <citation type="submission" date="2019-03" db="EMBL/GenBank/DDBJ databases">
        <title>Rhodobacteraceae bacterium SM1902, a new member of the family Rhodobacteraceae isolated from Yantai.</title>
        <authorList>
            <person name="Sun Y."/>
        </authorList>
    </citation>
    <scope>NUCLEOTIDE SEQUENCE [LARGE SCALE GENOMIC DNA]</scope>
    <source>
        <strain evidence="2 3">SM1902</strain>
    </source>
</reference>
<evidence type="ECO:0008006" key="4">
    <source>
        <dbReference type="Google" id="ProtNLM"/>
    </source>
</evidence>
<name>A0A4R6B4L8_9RHOB</name>
<dbReference type="RefSeq" id="WP_133341943.1">
    <property type="nucleotide sequence ID" value="NZ_SMZO01000009.1"/>
</dbReference>
<comment type="caution">
    <text evidence="2">The sequence shown here is derived from an EMBL/GenBank/DDBJ whole genome shotgun (WGS) entry which is preliminary data.</text>
</comment>
<organism evidence="2 3">
    <name type="scientific">Meridianimarinicoccus aquatilis</name>
    <dbReference type="NCBI Taxonomy" id="2552766"/>
    <lineage>
        <taxon>Bacteria</taxon>
        <taxon>Pseudomonadati</taxon>
        <taxon>Pseudomonadota</taxon>
        <taxon>Alphaproteobacteria</taxon>
        <taxon>Rhodobacterales</taxon>
        <taxon>Paracoccaceae</taxon>
        <taxon>Meridianimarinicoccus</taxon>
    </lineage>
</organism>
<evidence type="ECO:0000256" key="1">
    <source>
        <dbReference type="SAM" id="SignalP"/>
    </source>
</evidence>
<dbReference type="AlphaFoldDB" id="A0A4R6B4L8"/>
<keyword evidence="1" id="KW-0732">Signal</keyword>
<proteinExistence type="predicted"/>
<dbReference type="EMBL" id="SMZO01000009">
    <property type="protein sequence ID" value="TDL90428.1"/>
    <property type="molecule type" value="Genomic_DNA"/>
</dbReference>
<evidence type="ECO:0000313" key="2">
    <source>
        <dbReference type="EMBL" id="TDL90428.1"/>
    </source>
</evidence>
<evidence type="ECO:0000313" key="3">
    <source>
        <dbReference type="Proteomes" id="UP000294562"/>
    </source>
</evidence>
<protein>
    <recommendedName>
        <fullName evidence="4">VPLPA-CTERM sorting domain-containing protein</fullName>
    </recommendedName>
</protein>
<gene>
    <name evidence="2" type="ORF">E2L05_05750</name>
</gene>
<sequence length="249" mass="25786">MFALKPFATGIALSCAAILPAAAATLPAADIQTFDRGVRDAQISSLYSSTVEDFEVFSAGELSGALRTSVGVFSTIGGTGSGGTVTHTSGNTGSDLYVRDKPVYGRINTTTGGSNFLDSNDTSGVDWTISGFGLFDRIFFTLSDIADTGADFLLTAGGESIMSVSEKRPNGAVDMIMLSFETAIDELTLTFSHDRLNDGFGIDDAGFGLSTPGMSNPPSAVPLPTSIAFLLAGTAALAGLRQHGRRKES</sequence>
<dbReference type="OrthoDB" id="7864696at2"/>
<feature type="chain" id="PRO_5020309020" description="VPLPA-CTERM sorting domain-containing protein" evidence="1">
    <location>
        <begin position="24"/>
        <end position="249"/>
    </location>
</feature>